<dbReference type="GO" id="GO:0032259">
    <property type="term" value="P:methylation"/>
    <property type="evidence" value="ECO:0007669"/>
    <property type="project" value="UniProtKB-KW"/>
</dbReference>
<dbReference type="Proteomes" id="UP000468388">
    <property type="component" value="Unassembled WGS sequence"/>
</dbReference>
<reference evidence="5 6" key="1">
    <citation type="submission" date="2019-12" db="EMBL/GenBank/DDBJ databases">
        <title>The draft genomic sequence of strain Chitinophaga oryziterrae JCM 16595.</title>
        <authorList>
            <person name="Zhang X."/>
        </authorList>
    </citation>
    <scope>NUCLEOTIDE SEQUENCE [LARGE SCALE GENOMIC DNA]</scope>
    <source>
        <strain evidence="5 6">JCM 16595</strain>
    </source>
</reference>
<protein>
    <recommendedName>
        <fullName evidence="4">S-adenosyl-L-methionine-dependent methyltransferase</fullName>
        <ecNumber evidence="4">2.1.1.-</ecNumber>
    </recommendedName>
</protein>
<dbReference type="Pfam" id="PF04072">
    <property type="entry name" value="LCM"/>
    <property type="match status" value="1"/>
</dbReference>
<dbReference type="InterPro" id="IPR029063">
    <property type="entry name" value="SAM-dependent_MTases_sf"/>
</dbReference>
<dbReference type="EMBL" id="WRXO01000001">
    <property type="protein sequence ID" value="MVT39644.1"/>
    <property type="molecule type" value="Genomic_DNA"/>
</dbReference>
<dbReference type="InterPro" id="IPR011610">
    <property type="entry name" value="SAM_mthyl_Trfase_ML2640-like"/>
</dbReference>
<comment type="similarity">
    <text evidence="1 4">Belongs to the UPF0677 family.</text>
</comment>
<accession>A0A6N8J3Z8</accession>
<sequence>MKMVTASKAAAYLALLRAVASNVPLKERLFYDPYAKLFLPPHLKLVEWLSRVTFLNRIISWYIDQRWTGALTSCVARNRLIDVMTTNLVKDEGINQVIIFGAGYDCRVHRLKMKERVMFVEIDDPVKQEAKLAILENSPLKPVIHVDSISVDFHKQRLEDVLPGLFHNTHYKTMFIWEGVTNYFTAPIADKIFQYFKSFLPGTFIIFTYVDEKVLSNPELFVGAANVTKLLQSNNEFWNFGIDPAKISEFLAGYNMKLIYDEGADAYREIYFGKERAAKMKGYEYYRVAMAVVQ</sequence>
<evidence type="ECO:0000256" key="1">
    <source>
        <dbReference type="ARBA" id="ARBA00008138"/>
    </source>
</evidence>
<organism evidence="5 6">
    <name type="scientific">Chitinophaga oryziterrae</name>
    <dbReference type="NCBI Taxonomy" id="1031224"/>
    <lineage>
        <taxon>Bacteria</taxon>
        <taxon>Pseudomonadati</taxon>
        <taxon>Bacteroidota</taxon>
        <taxon>Chitinophagia</taxon>
        <taxon>Chitinophagales</taxon>
        <taxon>Chitinophagaceae</taxon>
        <taxon>Chitinophaga</taxon>
    </lineage>
</organism>
<dbReference type="NCBIfam" id="TIGR00027">
    <property type="entry name" value="mthyl_TIGR00027"/>
    <property type="match status" value="1"/>
</dbReference>
<comment type="caution">
    <text evidence="5">The sequence shown here is derived from an EMBL/GenBank/DDBJ whole genome shotgun (WGS) entry which is preliminary data.</text>
</comment>
<evidence type="ECO:0000313" key="5">
    <source>
        <dbReference type="EMBL" id="MVT39644.1"/>
    </source>
</evidence>
<dbReference type="EC" id="2.1.1.-" evidence="4"/>
<keyword evidence="2 4" id="KW-0489">Methyltransferase</keyword>
<evidence type="ECO:0000256" key="3">
    <source>
        <dbReference type="ARBA" id="ARBA00022679"/>
    </source>
</evidence>
<evidence type="ECO:0000256" key="4">
    <source>
        <dbReference type="RuleBase" id="RU362030"/>
    </source>
</evidence>
<dbReference type="PANTHER" id="PTHR43619:SF2">
    <property type="entry name" value="S-ADENOSYL-L-METHIONINE-DEPENDENT METHYLTRANSFERASES SUPERFAMILY PROTEIN"/>
    <property type="match status" value="1"/>
</dbReference>
<evidence type="ECO:0000313" key="6">
    <source>
        <dbReference type="Proteomes" id="UP000468388"/>
    </source>
</evidence>
<dbReference type="GO" id="GO:0008168">
    <property type="term" value="F:methyltransferase activity"/>
    <property type="evidence" value="ECO:0007669"/>
    <property type="project" value="UniProtKB-UniRule"/>
</dbReference>
<dbReference type="RefSeq" id="WP_157298305.1">
    <property type="nucleotide sequence ID" value="NZ_BAAAZB010000005.1"/>
</dbReference>
<dbReference type="AlphaFoldDB" id="A0A6N8J3Z8"/>
<comment type="function">
    <text evidence="4">Exhibits S-adenosyl-L-methionine-dependent methyltransferase activity.</text>
</comment>
<dbReference type="PANTHER" id="PTHR43619">
    <property type="entry name" value="S-ADENOSYL-L-METHIONINE-DEPENDENT METHYLTRANSFERASE YKTD-RELATED"/>
    <property type="match status" value="1"/>
</dbReference>
<gene>
    <name evidence="5" type="ORF">GO495_03530</name>
</gene>
<keyword evidence="3 5" id="KW-0808">Transferase</keyword>
<dbReference type="Gene3D" id="3.40.50.150">
    <property type="entry name" value="Vaccinia Virus protein VP39"/>
    <property type="match status" value="1"/>
</dbReference>
<name>A0A6N8J3Z8_9BACT</name>
<dbReference type="OrthoDB" id="9806164at2"/>
<keyword evidence="4" id="KW-0949">S-adenosyl-L-methionine</keyword>
<dbReference type="SUPFAM" id="SSF53335">
    <property type="entry name" value="S-adenosyl-L-methionine-dependent methyltransferases"/>
    <property type="match status" value="1"/>
</dbReference>
<keyword evidence="6" id="KW-1185">Reference proteome</keyword>
<evidence type="ECO:0000256" key="2">
    <source>
        <dbReference type="ARBA" id="ARBA00022603"/>
    </source>
</evidence>
<dbReference type="InterPro" id="IPR007213">
    <property type="entry name" value="Ppm1/Ppm2/Tcmp"/>
</dbReference>
<proteinExistence type="inferred from homology"/>